<comment type="caution">
    <text evidence="1">The sequence shown here is derived from an EMBL/GenBank/DDBJ whole genome shotgun (WGS) entry which is preliminary data.</text>
</comment>
<dbReference type="Proteomes" id="UP001177021">
    <property type="component" value="Unassembled WGS sequence"/>
</dbReference>
<accession>A0ACB0MFT3</accession>
<evidence type="ECO:0000313" key="1">
    <source>
        <dbReference type="EMBL" id="CAJ2678827.1"/>
    </source>
</evidence>
<evidence type="ECO:0000313" key="2">
    <source>
        <dbReference type="Proteomes" id="UP001177021"/>
    </source>
</evidence>
<reference evidence="1" key="1">
    <citation type="submission" date="2023-10" db="EMBL/GenBank/DDBJ databases">
        <authorList>
            <person name="Rodriguez Cubillos JULIANA M."/>
            <person name="De Vega J."/>
        </authorList>
    </citation>
    <scope>NUCLEOTIDE SEQUENCE</scope>
</reference>
<keyword evidence="2" id="KW-1185">Reference proteome</keyword>
<protein>
    <submittedName>
        <fullName evidence="1">Uncharacterized protein</fullName>
    </submittedName>
</protein>
<sequence length="117" mass="12920">MVDRGVKTNISSSNLIVSKSWSLPIPLSGESAIVVTIFFRESFSAISGLNISLEAFIEFCRTGLPGKNQINVGRYSPVLLTTSNVVRVYTTPSDSCFRNRYSQSKIMGNINEVNHED</sequence>
<name>A0ACB0MFT3_TRIPR</name>
<proteinExistence type="predicted"/>
<organism evidence="1 2">
    <name type="scientific">Trifolium pratense</name>
    <name type="common">Red clover</name>
    <dbReference type="NCBI Taxonomy" id="57577"/>
    <lineage>
        <taxon>Eukaryota</taxon>
        <taxon>Viridiplantae</taxon>
        <taxon>Streptophyta</taxon>
        <taxon>Embryophyta</taxon>
        <taxon>Tracheophyta</taxon>
        <taxon>Spermatophyta</taxon>
        <taxon>Magnoliopsida</taxon>
        <taxon>eudicotyledons</taxon>
        <taxon>Gunneridae</taxon>
        <taxon>Pentapetalae</taxon>
        <taxon>rosids</taxon>
        <taxon>fabids</taxon>
        <taxon>Fabales</taxon>
        <taxon>Fabaceae</taxon>
        <taxon>Papilionoideae</taxon>
        <taxon>50 kb inversion clade</taxon>
        <taxon>NPAAA clade</taxon>
        <taxon>Hologalegina</taxon>
        <taxon>IRL clade</taxon>
        <taxon>Trifolieae</taxon>
        <taxon>Trifolium</taxon>
    </lineage>
</organism>
<gene>
    <name evidence="1" type="ORF">MILVUS5_LOCUS41051</name>
</gene>
<dbReference type="EMBL" id="CASHSV030000823">
    <property type="protein sequence ID" value="CAJ2678827.1"/>
    <property type="molecule type" value="Genomic_DNA"/>
</dbReference>